<dbReference type="AlphaFoldDB" id="A0A4R6WI91"/>
<evidence type="ECO:0000313" key="3">
    <source>
        <dbReference type="Proteomes" id="UP000295292"/>
    </source>
</evidence>
<feature type="domain" description="SusD-like N-terminal" evidence="1">
    <location>
        <begin position="8"/>
        <end position="236"/>
    </location>
</feature>
<proteinExistence type="predicted"/>
<organism evidence="2 3">
    <name type="scientific">Sphingobacterium yanglingense</name>
    <dbReference type="NCBI Taxonomy" id="1437280"/>
    <lineage>
        <taxon>Bacteria</taxon>
        <taxon>Pseudomonadati</taxon>
        <taxon>Bacteroidota</taxon>
        <taxon>Sphingobacteriia</taxon>
        <taxon>Sphingobacteriales</taxon>
        <taxon>Sphingobacteriaceae</taxon>
        <taxon>Sphingobacterium</taxon>
    </lineage>
</organism>
<dbReference type="Gene3D" id="1.25.40.390">
    <property type="match status" value="1"/>
</dbReference>
<dbReference type="InterPro" id="IPR033985">
    <property type="entry name" value="SusD-like_N"/>
</dbReference>
<name>A0A4R6WI91_9SPHI</name>
<dbReference type="InterPro" id="IPR011990">
    <property type="entry name" value="TPR-like_helical_dom_sf"/>
</dbReference>
<dbReference type="SUPFAM" id="SSF48452">
    <property type="entry name" value="TPR-like"/>
    <property type="match status" value="1"/>
</dbReference>
<dbReference type="Pfam" id="PF14322">
    <property type="entry name" value="SusD-like_3"/>
    <property type="match status" value="1"/>
</dbReference>
<accession>A0A4R6WI91</accession>
<dbReference type="EMBL" id="SNYV01000017">
    <property type="protein sequence ID" value="TDQ75178.1"/>
    <property type="molecule type" value="Genomic_DNA"/>
</dbReference>
<evidence type="ECO:0000259" key="1">
    <source>
        <dbReference type="Pfam" id="PF14322"/>
    </source>
</evidence>
<protein>
    <submittedName>
        <fullName evidence="2">Putative outer membrane starch-binding protein</fullName>
    </submittedName>
</protein>
<gene>
    <name evidence="2" type="ORF">CLV99_3778</name>
</gene>
<sequence length="460" mass="51816">MSGACQKFLTVNPKADVSRDVLFENESGFKDALVGVYIQLVDVSSYGKTLSMGAIEDLVSSWDANSMTAAGQLGLFNYKDQQVESILSNIFAHQYQTIANINAILDKIDEKKAVFSPGIYEIVKGECLALRAYIHLDLIRLFGPVPGNVKSEGRLPYITTLSNAPVLPIDFNSFSVLLLKDLQEAEILLKEVDPIVSHNIEGLKNGDAPISDEFMKHRNLRMNYYAVKALQARAYLWFSQPQKAYDAAQLLIMSFDKAGGKKFRLGGLPDFERADYGLTCEHIFGLYDFELYTKHLDQSLIKGRDGTMVKNQLYGATGSDIRELKLWEQLMVGYQSDYLFKKYQKPSEVGPIKDFKQIPMLRVSEMYLIAIETAAQSEATVLWSEFKKARMLNGISLPTDPLQKRKLLIKEYRKEFYGEGQGFYAYKRFDASKEEIVFIPVEATVNYTPPLPKIAGAGLN</sequence>
<reference evidence="2 3" key="1">
    <citation type="submission" date="2019-03" db="EMBL/GenBank/DDBJ databases">
        <title>Genomic Encyclopedia of Archaeal and Bacterial Type Strains, Phase II (KMG-II): from individual species to whole genera.</title>
        <authorList>
            <person name="Goeker M."/>
        </authorList>
    </citation>
    <scope>NUCLEOTIDE SEQUENCE [LARGE SCALE GENOMIC DNA]</scope>
    <source>
        <strain evidence="2 3">DSM 28353</strain>
    </source>
</reference>
<evidence type="ECO:0000313" key="2">
    <source>
        <dbReference type="EMBL" id="TDQ75178.1"/>
    </source>
</evidence>
<comment type="caution">
    <text evidence="2">The sequence shown here is derived from an EMBL/GenBank/DDBJ whole genome shotgun (WGS) entry which is preliminary data.</text>
</comment>
<dbReference type="Proteomes" id="UP000295292">
    <property type="component" value="Unassembled WGS sequence"/>
</dbReference>
<keyword evidence="3" id="KW-1185">Reference proteome</keyword>